<dbReference type="SUPFAM" id="SSF63829">
    <property type="entry name" value="Calcium-dependent phosphotriesterase"/>
    <property type="match status" value="1"/>
</dbReference>
<sequence>MFKQKLLVSAMLSTVMLSACNDSILDDTQLSPIDSISTMGAELPYSILRSDLIDFNTQLPFEIRNGGYGSSMAGHPTEANQFYAMTDRGPNATYTGSLGKGKMFPTPDYTPTIGLFEIDENGQISLIEKITLKRPDGSLITGLPNSAELGGTGEIPYDASGNPIVEIAGQPYDADTNPLKLDDYGLDSEGLVALADGTFWVSDEYGPHIVHFDAEGKEIGRINAFTDDTRVQNTTGINLPAEFANRWANRGMEGLTITPDGTTLVGMMQSTLYNPSKAAVQNYTLTRIVTVNLQTKEIGQYLYQQEIAKNANSEIAALNDHQFLVIERDGNFLNGGPDGGEAVPTAMKKVYRIDLNGATNLETMTLAANMTQDADIGLTIDGKALEEIADWNELTNAGIIPVSKTEVVDMVAEVQYPHDKMEGLWIIDDNTLGIINDDDFATWAKDNQLEQKVLDSAQTIDRNTLYIVKTPLTEN</sequence>
<gene>
    <name evidence="3" type="ORF">H8792_010165</name>
</gene>
<dbReference type="EMBL" id="JACBGI020000025">
    <property type="protein sequence ID" value="MBF6058704.1"/>
    <property type="molecule type" value="Genomic_DNA"/>
</dbReference>
<evidence type="ECO:0000256" key="1">
    <source>
        <dbReference type="SAM" id="SignalP"/>
    </source>
</evidence>
<accession>A0ABS0BZ38</accession>
<evidence type="ECO:0000313" key="3">
    <source>
        <dbReference type="EMBL" id="MBF6058704.1"/>
    </source>
</evidence>
<dbReference type="PANTHER" id="PTHR37957:SF1">
    <property type="entry name" value="PHYTASE-LIKE DOMAIN-CONTAINING PROTEIN"/>
    <property type="match status" value="1"/>
</dbReference>
<name>A0ABS0BZ38_9GAMM</name>
<evidence type="ECO:0000313" key="4">
    <source>
        <dbReference type="Proteomes" id="UP001193680"/>
    </source>
</evidence>
<protein>
    <submittedName>
        <fullName evidence="3">Esterase-like activity of phytase family protein</fullName>
    </submittedName>
</protein>
<keyword evidence="4" id="KW-1185">Reference proteome</keyword>
<organism evidence="3 4">
    <name type="scientific">Thiomicrorhabdus heinhorstiae</name>
    <dbReference type="NCBI Taxonomy" id="2748010"/>
    <lineage>
        <taxon>Bacteria</taxon>
        <taxon>Pseudomonadati</taxon>
        <taxon>Pseudomonadota</taxon>
        <taxon>Gammaproteobacteria</taxon>
        <taxon>Thiotrichales</taxon>
        <taxon>Piscirickettsiaceae</taxon>
        <taxon>Thiomicrorhabdus</taxon>
    </lineage>
</organism>
<feature type="signal peptide" evidence="1">
    <location>
        <begin position="1"/>
        <end position="21"/>
    </location>
</feature>
<keyword evidence="1" id="KW-0732">Signal</keyword>
<dbReference type="Proteomes" id="UP001193680">
    <property type="component" value="Unassembled WGS sequence"/>
</dbReference>
<comment type="caution">
    <text evidence="3">The sequence shown here is derived from an EMBL/GenBank/DDBJ whole genome shotgun (WGS) entry which is preliminary data.</text>
</comment>
<feature type="domain" description="Phytase-like" evidence="2">
    <location>
        <begin position="67"/>
        <end position="440"/>
    </location>
</feature>
<reference evidence="3 4" key="1">
    <citation type="submission" date="2020-11" db="EMBL/GenBank/DDBJ databases">
        <title>Sulfur oxidizing isolate from Hospital Hole Sinkhole.</title>
        <authorList>
            <person name="Scott K.M."/>
        </authorList>
    </citation>
    <scope>NUCLEOTIDE SEQUENCE [LARGE SCALE GENOMIC DNA]</scope>
    <source>
        <strain evidence="3 4">HH1</strain>
    </source>
</reference>
<dbReference type="InterPro" id="IPR027372">
    <property type="entry name" value="Phytase-like_dom"/>
</dbReference>
<evidence type="ECO:0000259" key="2">
    <source>
        <dbReference type="Pfam" id="PF13449"/>
    </source>
</evidence>
<dbReference type="PROSITE" id="PS51257">
    <property type="entry name" value="PROKAR_LIPOPROTEIN"/>
    <property type="match status" value="1"/>
</dbReference>
<dbReference type="PANTHER" id="PTHR37957">
    <property type="entry name" value="BLR7070 PROTEIN"/>
    <property type="match status" value="1"/>
</dbReference>
<dbReference type="Pfam" id="PF13449">
    <property type="entry name" value="Phytase-like"/>
    <property type="match status" value="1"/>
</dbReference>
<feature type="chain" id="PRO_5047485658" evidence="1">
    <location>
        <begin position="22"/>
        <end position="475"/>
    </location>
</feature>
<dbReference type="RefSeq" id="WP_185978851.1">
    <property type="nucleotide sequence ID" value="NZ_JACBGI020000025.1"/>
</dbReference>
<proteinExistence type="predicted"/>